<dbReference type="GO" id="GO:0042371">
    <property type="term" value="P:vitamin K biosynthetic process"/>
    <property type="evidence" value="ECO:0007669"/>
    <property type="project" value="TreeGrafter"/>
</dbReference>
<keyword evidence="5 8" id="KW-0812">Transmembrane</keyword>
<keyword evidence="2 8" id="KW-0474">Menaquinone biosynthesis</keyword>
<feature type="transmembrane region" description="Helical" evidence="8">
    <location>
        <begin position="212"/>
        <end position="231"/>
    </location>
</feature>
<evidence type="ECO:0000256" key="2">
    <source>
        <dbReference type="ARBA" id="ARBA00022428"/>
    </source>
</evidence>
<keyword evidence="7 8" id="KW-0472">Membrane</keyword>
<evidence type="ECO:0000256" key="5">
    <source>
        <dbReference type="ARBA" id="ARBA00022692"/>
    </source>
</evidence>
<keyword evidence="6 8" id="KW-1133">Transmembrane helix</keyword>
<protein>
    <recommendedName>
        <fullName evidence="8 9">1,4-dihydroxy-2-naphthoate octaprenyltransferase</fullName>
        <shortName evidence="8">DHNA-octaprenyltransferase</shortName>
        <ecNumber evidence="8 9">2.5.1.74</ecNumber>
    </recommendedName>
</protein>
<dbReference type="InterPro" id="IPR000537">
    <property type="entry name" value="UbiA_prenyltransferase"/>
</dbReference>
<evidence type="ECO:0000256" key="9">
    <source>
        <dbReference type="NCBIfam" id="TIGR00751"/>
    </source>
</evidence>
<evidence type="ECO:0000313" key="10">
    <source>
        <dbReference type="EMBL" id="MBO8437310.1"/>
    </source>
</evidence>
<feature type="transmembrane region" description="Helical" evidence="8">
    <location>
        <begin position="143"/>
        <end position="160"/>
    </location>
</feature>
<dbReference type="GO" id="GO:0046428">
    <property type="term" value="F:1,4-dihydroxy-2-naphthoate polyprenyltransferase activity"/>
    <property type="evidence" value="ECO:0007669"/>
    <property type="project" value="UniProtKB-UniRule"/>
</dbReference>
<dbReference type="InterPro" id="IPR026046">
    <property type="entry name" value="UBIAD1"/>
</dbReference>
<comment type="pathway">
    <text evidence="8">Quinol/quinone metabolism; menaquinone biosynthesis; menaquinol from 1,4-dihydroxy-2-naphthoate: step 1/2.</text>
</comment>
<evidence type="ECO:0000313" key="11">
    <source>
        <dbReference type="Proteomes" id="UP000823636"/>
    </source>
</evidence>
<dbReference type="EMBL" id="JADIMW010000003">
    <property type="protein sequence ID" value="MBO8437310.1"/>
    <property type="molecule type" value="Genomic_DNA"/>
</dbReference>
<comment type="similarity">
    <text evidence="8">Belongs to the MenA family. Type 1 subfamily.</text>
</comment>
<keyword evidence="4 8" id="KW-0808">Transferase</keyword>
<dbReference type="InterPro" id="IPR044878">
    <property type="entry name" value="UbiA_sf"/>
</dbReference>
<feature type="transmembrane region" description="Helical" evidence="8">
    <location>
        <begin position="172"/>
        <end position="191"/>
    </location>
</feature>
<sequence>MLSKWISAARPRTLPTSLAPVILASAYAWSDGTFDAAVTVICALFAVVAQIASNFGNDYFDYKNGSDRADRVGPRRAVASGDITPKAMLIATVVALSIAALLGCLLLPTGGWPLFVTGCMIVIFSVWYSAGPYPLSYHGLGEITVFIFFGLVPVTAVYWLQGGEWCNGEILAAGAAMGLLSVDILLVNNYRDVETDKNDGKMTSVVIFGRKAALAAYLLNGIIASVFFFYYSFFPAIVAAMIFLTFHIMAWRGIRRKEGTELNAYIGRTAMNQVLFTLLLLLVIYLNDKI</sequence>
<dbReference type="Pfam" id="PF01040">
    <property type="entry name" value="UbiA"/>
    <property type="match status" value="1"/>
</dbReference>
<comment type="caution">
    <text evidence="10">The sequence shown here is derived from an EMBL/GenBank/DDBJ whole genome shotgun (WGS) entry which is preliminary data.</text>
</comment>
<dbReference type="PANTHER" id="PTHR13929:SF0">
    <property type="entry name" value="UBIA PRENYLTRANSFERASE DOMAIN-CONTAINING PROTEIN 1"/>
    <property type="match status" value="1"/>
</dbReference>
<dbReference type="GO" id="GO:0005886">
    <property type="term" value="C:plasma membrane"/>
    <property type="evidence" value="ECO:0007669"/>
    <property type="project" value="UniProtKB-SubCell"/>
</dbReference>
<accession>A0A9D9E2H1</accession>
<feature type="transmembrane region" description="Helical" evidence="8">
    <location>
        <begin position="38"/>
        <end position="56"/>
    </location>
</feature>
<evidence type="ECO:0000256" key="7">
    <source>
        <dbReference type="ARBA" id="ARBA00023136"/>
    </source>
</evidence>
<reference evidence="10" key="2">
    <citation type="journal article" date="2021" name="PeerJ">
        <title>Extensive microbial diversity within the chicken gut microbiome revealed by metagenomics and culture.</title>
        <authorList>
            <person name="Gilroy R."/>
            <person name="Ravi A."/>
            <person name="Getino M."/>
            <person name="Pursley I."/>
            <person name="Horton D.L."/>
            <person name="Alikhan N.F."/>
            <person name="Baker D."/>
            <person name="Gharbi K."/>
            <person name="Hall N."/>
            <person name="Watson M."/>
            <person name="Adriaenssens E.M."/>
            <person name="Foster-Nyarko E."/>
            <person name="Jarju S."/>
            <person name="Secka A."/>
            <person name="Antonio M."/>
            <person name="Oren A."/>
            <person name="Chaudhuri R.R."/>
            <person name="La Ragione R."/>
            <person name="Hildebrand F."/>
            <person name="Pallen M.J."/>
        </authorList>
    </citation>
    <scope>NUCLEOTIDE SEQUENCE</scope>
    <source>
        <strain evidence="10">G3-4614</strain>
    </source>
</reference>
<reference evidence="10" key="1">
    <citation type="submission" date="2020-10" db="EMBL/GenBank/DDBJ databases">
        <authorList>
            <person name="Gilroy R."/>
        </authorList>
    </citation>
    <scope>NUCLEOTIDE SEQUENCE</scope>
    <source>
        <strain evidence="10">G3-4614</strain>
    </source>
</reference>
<keyword evidence="3 8" id="KW-1003">Cell membrane</keyword>
<dbReference type="PANTHER" id="PTHR13929">
    <property type="entry name" value="1,4-DIHYDROXY-2-NAPHTHOATE OCTAPRENYLTRANSFERASE"/>
    <property type="match status" value="1"/>
</dbReference>
<evidence type="ECO:0000256" key="6">
    <source>
        <dbReference type="ARBA" id="ARBA00022989"/>
    </source>
</evidence>
<dbReference type="Proteomes" id="UP000823636">
    <property type="component" value="Unassembled WGS sequence"/>
</dbReference>
<evidence type="ECO:0000256" key="1">
    <source>
        <dbReference type="ARBA" id="ARBA00004141"/>
    </source>
</evidence>
<evidence type="ECO:0000256" key="3">
    <source>
        <dbReference type="ARBA" id="ARBA00022475"/>
    </source>
</evidence>
<name>A0A9D9E2H1_9BACT</name>
<dbReference type="NCBIfam" id="TIGR00751">
    <property type="entry name" value="menA"/>
    <property type="match status" value="1"/>
</dbReference>
<dbReference type="AlphaFoldDB" id="A0A9D9E2H1"/>
<dbReference type="HAMAP" id="MF_01937">
    <property type="entry name" value="MenA_1"/>
    <property type="match status" value="1"/>
</dbReference>
<gene>
    <name evidence="8 10" type="primary">menA</name>
    <name evidence="10" type="ORF">IAC54_00210</name>
</gene>
<organism evidence="10 11">
    <name type="scientific">Candidatus Caccoplasma merdipullorum</name>
    <dbReference type="NCBI Taxonomy" id="2840718"/>
    <lineage>
        <taxon>Bacteria</taxon>
        <taxon>Pseudomonadati</taxon>
        <taxon>Bacteroidota</taxon>
        <taxon>Bacteroidia</taxon>
        <taxon>Bacteroidales</taxon>
        <taxon>Bacteroidaceae</taxon>
        <taxon>Bacteroidaceae incertae sedis</taxon>
        <taxon>Candidatus Caccoplasma</taxon>
    </lineage>
</organism>
<feature type="transmembrane region" description="Helical" evidence="8">
    <location>
        <begin position="114"/>
        <end position="131"/>
    </location>
</feature>
<proteinExistence type="inferred from homology"/>
<feature type="transmembrane region" description="Helical" evidence="8">
    <location>
        <begin position="237"/>
        <end position="254"/>
    </location>
</feature>
<dbReference type="CDD" id="cd13962">
    <property type="entry name" value="PT_UbiA_UBIAD1"/>
    <property type="match status" value="1"/>
</dbReference>
<comment type="function">
    <text evidence="8">Conversion of 1,4-dihydroxy-2-naphthoate (DHNA) to demethylmenaquinone (DMK).</text>
</comment>
<dbReference type="EC" id="2.5.1.74" evidence="8 9"/>
<dbReference type="Gene3D" id="1.10.357.140">
    <property type="entry name" value="UbiA prenyltransferase"/>
    <property type="match status" value="1"/>
</dbReference>
<evidence type="ECO:0000256" key="8">
    <source>
        <dbReference type="HAMAP-Rule" id="MF_01937"/>
    </source>
</evidence>
<dbReference type="InterPro" id="IPR004657">
    <property type="entry name" value="MenA"/>
</dbReference>
<dbReference type="GO" id="GO:0009234">
    <property type="term" value="P:menaquinone biosynthetic process"/>
    <property type="evidence" value="ECO:0007669"/>
    <property type="project" value="UniProtKB-UniRule"/>
</dbReference>
<evidence type="ECO:0000256" key="4">
    <source>
        <dbReference type="ARBA" id="ARBA00022679"/>
    </source>
</evidence>
<comment type="subcellular location">
    <subcellularLocation>
        <location evidence="8">Cell membrane</location>
        <topology evidence="8">Multi-pass membrane protein</topology>
    </subcellularLocation>
    <subcellularLocation>
        <location evidence="1">Membrane</location>
        <topology evidence="1">Multi-pass membrane protein</topology>
    </subcellularLocation>
</comment>
<dbReference type="PIRSF" id="PIRSF005355">
    <property type="entry name" value="UBIAD1"/>
    <property type="match status" value="1"/>
</dbReference>
<feature type="transmembrane region" description="Helical" evidence="8">
    <location>
        <begin position="87"/>
        <end position="108"/>
    </location>
</feature>
<feature type="transmembrane region" description="Helical" evidence="8">
    <location>
        <begin position="266"/>
        <end position="286"/>
    </location>
</feature>
<comment type="catalytic activity">
    <reaction evidence="8">
        <text>an all-trans-polyprenyl diphosphate + 1,4-dihydroxy-2-naphthoate + H(+) = a 2-demethylmenaquinol + CO2 + diphosphate</text>
        <dbReference type="Rhea" id="RHEA:26478"/>
        <dbReference type="Rhea" id="RHEA-COMP:9563"/>
        <dbReference type="Rhea" id="RHEA-COMP:9564"/>
        <dbReference type="ChEBI" id="CHEBI:11173"/>
        <dbReference type="ChEBI" id="CHEBI:15378"/>
        <dbReference type="ChEBI" id="CHEBI:16526"/>
        <dbReference type="ChEBI" id="CHEBI:33019"/>
        <dbReference type="ChEBI" id="CHEBI:55437"/>
        <dbReference type="ChEBI" id="CHEBI:58914"/>
        <dbReference type="EC" id="2.5.1.74"/>
    </reaction>
</comment>